<feature type="compositionally biased region" description="Low complexity" evidence="1">
    <location>
        <begin position="11"/>
        <end position="22"/>
    </location>
</feature>
<dbReference type="RefSeq" id="WP_126691745.1">
    <property type="nucleotide sequence ID" value="NZ_RXOF01000002.1"/>
</dbReference>
<protein>
    <submittedName>
        <fullName evidence="3">Uncharacterized protein</fullName>
    </submittedName>
</protein>
<feature type="chain" id="PRO_5019026276" evidence="2">
    <location>
        <begin position="16"/>
        <end position="96"/>
    </location>
</feature>
<evidence type="ECO:0000256" key="1">
    <source>
        <dbReference type="SAM" id="MobiDB-lite"/>
    </source>
</evidence>
<evidence type="ECO:0000256" key="2">
    <source>
        <dbReference type="SAM" id="SignalP"/>
    </source>
</evidence>
<comment type="caution">
    <text evidence="3">The sequence shown here is derived from an EMBL/GenBank/DDBJ whole genome shotgun (WGS) entry which is preliminary data.</text>
</comment>
<dbReference type="Proteomes" id="UP000282184">
    <property type="component" value="Unassembled WGS sequence"/>
</dbReference>
<proteinExistence type="predicted"/>
<evidence type="ECO:0000313" key="4">
    <source>
        <dbReference type="Proteomes" id="UP000282184"/>
    </source>
</evidence>
<reference evidence="3 4" key="1">
    <citation type="submission" date="2018-12" db="EMBL/GenBank/DDBJ databases">
        <title>Hymenobacter gummosus sp. nov., isolated from a spring.</title>
        <authorList>
            <person name="Nie L."/>
        </authorList>
    </citation>
    <scope>NUCLEOTIDE SEQUENCE [LARGE SCALE GENOMIC DNA]</scope>
    <source>
        <strain evidence="3 4">KCTC 52166</strain>
    </source>
</reference>
<evidence type="ECO:0000313" key="3">
    <source>
        <dbReference type="EMBL" id="RTQ52088.1"/>
    </source>
</evidence>
<gene>
    <name evidence="3" type="ORF">EJV47_03400</name>
</gene>
<dbReference type="EMBL" id="RXOF01000002">
    <property type="protein sequence ID" value="RTQ52088.1"/>
    <property type="molecule type" value="Genomic_DNA"/>
</dbReference>
<dbReference type="AlphaFoldDB" id="A0A431U614"/>
<name>A0A431U614_9BACT</name>
<dbReference type="OrthoDB" id="887214at2"/>
<organism evidence="3 4">
    <name type="scientific">Hymenobacter gummosus</name>
    <dbReference type="NCBI Taxonomy" id="1776032"/>
    <lineage>
        <taxon>Bacteria</taxon>
        <taxon>Pseudomonadati</taxon>
        <taxon>Bacteroidota</taxon>
        <taxon>Cytophagia</taxon>
        <taxon>Cytophagales</taxon>
        <taxon>Hymenobacteraceae</taxon>
        <taxon>Hymenobacter</taxon>
    </lineage>
</organism>
<feature type="signal peptide" evidence="2">
    <location>
        <begin position="1"/>
        <end position="15"/>
    </location>
</feature>
<sequence>MLLTLLTLAASSARAQGQSEPPSAAPAPPTQQVMTLRVTLPTAVGYAMRLLSKDDQPAGAAEKKSPRTSNPVLVFTLPLPQLLSGKKAAPDAPKKD</sequence>
<feature type="region of interest" description="Disordered" evidence="1">
    <location>
        <begin position="11"/>
        <end position="31"/>
    </location>
</feature>
<keyword evidence="4" id="KW-1185">Reference proteome</keyword>
<keyword evidence="2" id="KW-0732">Signal</keyword>
<accession>A0A431U614</accession>